<organism evidence="5 6">
    <name type="scientific">Actinomyces naeslundii</name>
    <dbReference type="NCBI Taxonomy" id="1655"/>
    <lineage>
        <taxon>Bacteria</taxon>
        <taxon>Bacillati</taxon>
        <taxon>Actinomycetota</taxon>
        <taxon>Actinomycetes</taxon>
        <taxon>Actinomycetales</taxon>
        <taxon>Actinomycetaceae</taxon>
        <taxon>Actinomyces</taxon>
    </lineage>
</organism>
<feature type="domain" description="LppM" evidence="4">
    <location>
        <begin position="70"/>
        <end position="183"/>
    </location>
</feature>
<proteinExistence type="predicted"/>
<dbReference type="RefSeq" id="WP_003780963.1">
    <property type="nucleotide sequence ID" value="NZ_CP066049.1"/>
</dbReference>
<evidence type="ECO:0000259" key="4">
    <source>
        <dbReference type="Pfam" id="PF21946"/>
    </source>
</evidence>
<feature type="region of interest" description="Disordered" evidence="1">
    <location>
        <begin position="228"/>
        <end position="301"/>
    </location>
</feature>
<dbReference type="Pfam" id="PF21946">
    <property type="entry name" value="LppM"/>
    <property type="match status" value="1"/>
</dbReference>
<name>A0A854D8L6_ACTNA</name>
<dbReference type="InterPro" id="IPR053807">
    <property type="entry name" value="LppM"/>
</dbReference>
<evidence type="ECO:0000256" key="3">
    <source>
        <dbReference type="SAM" id="SignalP"/>
    </source>
</evidence>
<feature type="chain" id="PRO_5032660494" description="LppM domain-containing protein" evidence="3">
    <location>
        <begin position="38"/>
        <end position="301"/>
    </location>
</feature>
<keyword evidence="3" id="KW-0732">Signal</keyword>
<keyword evidence="2" id="KW-0812">Transmembrane</keyword>
<reference evidence="5 6" key="1">
    <citation type="submission" date="2016-12" db="EMBL/GenBank/DDBJ databases">
        <title>Genomic comparison of strains in the 'Actinomyces naeslundii' group.</title>
        <authorList>
            <person name="Mughal S.R."/>
            <person name="Do T."/>
            <person name="Gilbert S.C."/>
            <person name="Witherden E.A."/>
            <person name="Didelot X."/>
            <person name="Beighton D."/>
        </authorList>
    </citation>
    <scope>NUCLEOTIDE SEQUENCE [LARGE SCALE GENOMIC DNA]</scope>
    <source>
        <strain evidence="5 6">NCTC 10301</strain>
    </source>
</reference>
<evidence type="ECO:0000313" key="6">
    <source>
        <dbReference type="Proteomes" id="UP000187035"/>
    </source>
</evidence>
<dbReference type="GeneID" id="64255810"/>
<sequence length="301" mass="31189">MTPAATRRIPAPLSALTALAALALSATLALVTTPSHAAPQADFDVKLTMNVDVTIKSNDTYNVHMDMIDSSTGVEALTEDSCSAESFNEISSDDYYKNAKFTFKEEGDTRTCTIEGSGKIADAKGITHEKGEYIVDATSGGSSSTADSVPGLELNYSVTFPGKVTEADGGKVEGNKVTFTDSMNHKVKGKDGSIPIWVWILVGVGALAVVGGAAAFFIIRSKKNKSQPSYGAPVQGYDPNQAFPGQPGQQAGYGAPQAQPGQQAGYGAPQAQPGQQAGYGTPQAQPGQSPYGGPQPGQGTY</sequence>
<keyword evidence="2" id="KW-1133">Transmembrane helix</keyword>
<evidence type="ECO:0000256" key="1">
    <source>
        <dbReference type="SAM" id="MobiDB-lite"/>
    </source>
</evidence>
<keyword evidence="2" id="KW-0472">Membrane</keyword>
<feature type="signal peptide" evidence="3">
    <location>
        <begin position="1"/>
        <end position="37"/>
    </location>
</feature>
<accession>A0A854D8L6</accession>
<protein>
    <recommendedName>
        <fullName evidence="4">LppM domain-containing protein</fullName>
    </recommendedName>
</protein>
<dbReference type="AlphaFoldDB" id="A0A854D8L6"/>
<dbReference type="Proteomes" id="UP000187035">
    <property type="component" value="Unassembled WGS sequence"/>
</dbReference>
<dbReference type="EMBL" id="MSRR01000013">
    <property type="protein sequence ID" value="OMG35814.1"/>
    <property type="molecule type" value="Genomic_DNA"/>
</dbReference>
<evidence type="ECO:0000256" key="2">
    <source>
        <dbReference type="SAM" id="Phobius"/>
    </source>
</evidence>
<comment type="caution">
    <text evidence="5">The sequence shown here is derived from an EMBL/GenBank/DDBJ whole genome shotgun (WGS) entry which is preliminary data.</text>
</comment>
<feature type="transmembrane region" description="Helical" evidence="2">
    <location>
        <begin position="196"/>
        <end position="219"/>
    </location>
</feature>
<evidence type="ECO:0000313" key="5">
    <source>
        <dbReference type="EMBL" id="OMG35814.1"/>
    </source>
</evidence>
<feature type="compositionally biased region" description="Low complexity" evidence="1">
    <location>
        <begin position="244"/>
        <end position="293"/>
    </location>
</feature>
<gene>
    <name evidence="5" type="ORF">BKH33_07645</name>
</gene>